<gene>
    <name evidence="1" type="ORF">RhiirA5_421477</name>
</gene>
<evidence type="ECO:0000313" key="2">
    <source>
        <dbReference type="Proteomes" id="UP000232722"/>
    </source>
</evidence>
<dbReference type="Proteomes" id="UP000232722">
    <property type="component" value="Unassembled WGS sequence"/>
</dbReference>
<name>A0A2N0PDU9_9GLOM</name>
<dbReference type="AlphaFoldDB" id="A0A2N0PDU9"/>
<protein>
    <submittedName>
        <fullName evidence="1">Uncharacterized protein</fullName>
    </submittedName>
</protein>
<accession>A0A2N0PDU9</accession>
<reference evidence="1 2" key="2">
    <citation type="submission" date="2017-09" db="EMBL/GenBank/DDBJ databases">
        <title>Extensive intraspecific genome diversity in a model arbuscular mycorrhizal fungus.</title>
        <authorList>
            <person name="Chen E.C."/>
            <person name="Morin E."/>
            <person name="Beaudet D."/>
            <person name="Noel J."/>
            <person name="Ndikumana S."/>
            <person name="Charron P."/>
            <person name="St-Onge C."/>
            <person name="Giorgi J."/>
            <person name="Grigoriev I.V."/>
            <person name="Roux C."/>
            <person name="Martin F.M."/>
            <person name="Corradi N."/>
        </authorList>
    </citation>
    <scope>NUCLEOTIDE SEQUENCE [LARGE SCALE GENOMIC DNA]</scope>
    <source>
        <strain evidence="1 2">A5</strain>
    </source>
</reference>
<organism evidence="1 2">
    <name type="scientific">Rhizophagus irregularis</name>
    <dbReference type="NCBI Taxonomy" id="588596"/>
    <lineage>
        <taxon>Eukaryota</taxon>
        <taxon>Fungi</taxon>
        <taxon>Fungi incertae sedis</taxon>
        <taxon>Mucoromycota</taxon>
        <taxon>Glomeromycotina</taxon>
        <taxon>Glomeromycetes</taxon>
        <taxon>Glomerales</taxon>
        <taxon>Glomeraceae</taxon>
        <taxon>Rhizophagus</taxon>
    </lineage>
</organism>
<dbReference type="VEuPathDB" id="FungiDB:RhiirA1_478627"/>
<dbReference type="EMBL" id="LLXJ01000930">
    <property type="protein sequence ID" value="PKC04992.1"/>
    <property type="molecule type" value="Genomic_DNA"/>
</dbReference>
<comment type="caution">
    <text evidence="1">The sequence shown here is derived from an EMBL/GenBank/DDBJ whole genome shotgun (WGS) entry which is preliminary data.</text>
</comment>
<proteinExistence type="predicted"/>
<evidence type="ECO:0000313" key="1">
    <source>
        <dbReference type="EMBL" id="PKC04992.1"/>
    </source>
</evidence>
<sequence length="142" mass="15463">MDFLHSSLTDTPAFTNCKIISNTLAKVVTELTLLTTQFASMNSCITKLESAITALTPPSGWDNSVNPNNNILVNINSSPLQSTSEFTLIPQFTLIPSSYVAPTFPINMKQYFSSLADTAFSLAESINKGIKQNNLILARQNS</sequence>
<reference evidence="1 2" key="1">
    <citation type="submission" date="2016-04" db="EMBL/GenBank/DDBJ databases">
        <title>Genome analyses suggest a sexual origin of heterokaryosis in a supposedly ancient asexual fungus.</title>
        <authorList>
            <person name="Ropars J."/>
            <person name="Sedzielewska K."/>
            <person name="Noel J."/>
            <person name="Charron P."/>
            <person name="Farinelli L."/>
            <person name="Marton T."/>
            <person name="Kruger M."/>
            <person name="Pelin A."/>
            <person name="Brachmann A."/>
            <person name="Corradi N."/>
        </authorList>
    </citation>
    <scope>NUCLEOTIDE SEQUENCE [LARGE SCALE GENOMIC DNA]</scope>
    <source>
        <strain evidence="1 2">A5</strain>
    </source>
</reference>